<dbReference type="AlphaFoldDB" id="A0A5Q3Q2P3"/>
<dbReference type="EC" id="3.5.1.103" evidence="4"/>
<reference evidence="6" key="1">
    <citation type="submission" date="2019-11" db="EMBL/GenBank/DDBJ databases">
        <title>The complete genome sequence of Saccharopolyspora sp. E2A.</title>
        <authorList>
            <person name="Zhang G."/>
        </authorList>
    </citation>
    <scope>NUCLEOTIDE SEQUENCE [LARGE SCALE GENOMIC DNA]</scope>
    <source>
        <strain evidence="6">E2A</strain>
    </source>
</reference>
<keyword evidence="3 4" id="KW-0862">Zinc</keyword>
<evidence type="ECO:0000256" key="1">
    <source>
        <dbReference type="ARBA" id="ARBA00022723"/>
    </source>
</evidence>
<protein>
    <recommendedName>
        <fullName evidence="4">1D-myo-inositol 2-acetamido-2-deoxy-alpha-D-glucopyranoside deacetylase</fullName>
        <shortName evidence="4">GlcNAc-Ins deacetylase</shortName>
        <ecNumber evidence="4">3.5.1.103</ecNumber>
    </recommendedName>
    <alternativeName>
        <fullName evidence="4">N-acetyl-1-D-myo-inositol-2-amino-2-deoxy-alpha-D-glucopyranoside deacetylase</fullName>
    </alternativeName>
</protein>
<feature type="binding site" evidence="4">
    <location>
        <position position="18"/>
    </location>
    <ligand>
        <name>Zn(2+)</name>
        <dbReference type="ChEBI" id="CHEBI:29105"/>
    </ligand>
</feature>
<comment type="similarity">
    <text evidence="4">Belongs to the MshB deacetylase family.</text>
</comment>
<dbReference type="NCBIfam" id="TIGR03445">
    <property type="entry name" value="mycothiol_MshB"/>
    <property type="match status" value="1"/>
</dbReference>
<evidence type="ECO:0000256" key="3">
    <source>
        <dbReference type="ARBA" id="ARBA00022833"/>
    </source>
</evidence>
<dbReference type="GO" id="GO:0035595">
    <property type="term" value="F:N-acetylglucosaminylinositol deacetylase activity"/>
    <property type="evidence" value="ECO:0007669"/>
    <property type="project" value="UniProtKB-EC"/>
</dbReference>
<evidence type="ECO:0000256" key="4">
    <source>
        <dbReference type="HAMAP-Rule" id="MF_01696"/>
    </source>
</evidence>
<evidence type="ECO:0000313" key="6">
    <source>
        <dbReference type="Proteomes" id="UP000371041"/>
    </source>
</evidence>
<dbReference type="GO" id="GO:0010125">
    <property type="term" value="P:mycothiol biosynthetic process"/>
    <property type="evidence" value="ECO:0007669"/>
    <property type="project" value="UniProtKB-UniRule"/>
</dbReference>
<dbReference type="Gene3D" id="3.40.50.10320">
    <property type="entry name" value="LmbE-like"/>
    <property type="match status" value="1"/>
</dbReference>
<dbReference type="PANTHER" id="PTHR12993">
    <property type="entry name" value="N-ACETYLGLUCOSAMINYL-PHOSPHATIDYLINOSITOL DE-N-ACETYLASE-RELATED"/>
    <property type="match status" value="1"/>
</dbReference>
<comment type="catalytic activity">
    <reaction evidence="4">
        <text>1D-myo-inositol 2-acetamido-2-deoxy-alpha-D-glucopyranoside + H2O = 1D-myo-inositol 2-amino-2-deoxy-alpha-D-glucopyranoside + acetate</text>
        <dbReference type="Rhea" id="RHEA:26180"/>
        <dbReference type="ChEBI" id="CHEBI:15377"/>
        <dbReference type="ChEBI" id="CHEBI:30089"/>
        <dbReference type="ChEBI" id="CHEBI:52442"/>
        <dbReference type="ChEBI" id="CHEBI:58886"/>
        <dbReference type="EC" id="3.5.1.103"/>
    </reaction>
</comment>
<evidence type="ECO:0000313" key="5">
    <source>
        <dbReference type="EMBL" id="QGK68858.1"/>
    </source>
</evidence>
<keyword evidence="6" id="KW-1185">Reference proteome</keyword>
<name>A0A5Q3Q2P3_9PSEU</name>
<comment type="cofactor">
    <cofactor evidence="4">
        <name>Zn(2+)</name>
        <dbReference type="ChEBI" id="CHEBI:29105"/>
    </cofactor>
    <text evidence="4">Binds 1 zinc ion per subunit.</text>
</comment>
<comment type="function">
    <text evidence="4">Catalyzes the deacetylation of 1D-myo-inositol 2-acetamido-2-deoxy-alpha-D-glucopyranoside (GlcNAc-Ins) in the mycothiol biosynthesis pathway.</text>
</comment>
<accession>A0A5Q3Q2P3</accession>
<feature type="binding site" evidence="4">
    <location>
        <position position="15"/>
    </location>
    <ligand>
        <name>Zn(2+)</name>
        <dbReference type="ChEBI" id="CHEBI:29105"/>
    </ligand>
</feature>
<dbReference type="GO" id="GO:0008270">
    <property type="term" value="F:zinc ion binding"/>
    <property type="evidence" value="ECO:0007669"/>
    <property type="project" value="UniProtKB-UniRule"/>
</dbReference>
<dbReference type="InterPro" id="IPR024078">
    <property type="entry name" value="LmbE-like_dom_sf"/>
</dbReference>
<dbReference type="KEGG" id="sace:GIY23_04250"/>
<sequence>MTLTAPPRLLLVHAHPDDETLTTGGTIARYAARGVEVILVTCTLGEEGEVIPESLRGLDSDHADQLGGYRVGELRSACSALRVADHRFLGGIGRWRDSGMLWESGGRAGAATKAHPRAFATGDRDEQVAALREVLDELKPQVVVTYAADGGYGHPDHVRAHEVTMAATDAVPSVLRVFHTVPSRTALEAGLRRLADAPGMPFEMRPLDEIPHVPDEEITTIVDVAEHLPAKISALRAHGTQVRTWLDQRHDGAGVAALALSNGVAMPVGDHEHFVLASGEPEGCATGLFGGLGVSGAVGQS</sequence>
<dbReference type="InterPro" id="IPR017810">
    <property type="entry name" value="Mycothiol_biosynthesis_MshB"/>
</dbReference>
<dbReference type="EMBL" id="CP045929">
    <property type="protein sequence ID" value="QGK68858.1"/>
    <property type="molecule type" value="Genomic_DNA"/>
</dbReference>
<dbReference type="SUPFAM" id="SSF102588">
    <property type="entry name" value="LmbE-like"/>
    <property type="match status" value="1"/>
</dbReference>
<dbReference type="InterPro" id="IPR003737">
    <property type="entry name" value="GlcNAc_PI_deacetylase-related"/>
</dbReference>
<dbReference type="RefSeq" id="WP_154075461.1">
    <property type="nucleotide sequence ID" value="NZ_CP045929.1"/>
</dbReference>
<evidence type="ECO:0000256" key="2">
    <source>
        <dbReference type="ARBA" id="ARBA00022801"/>
    </source>
</evidence>
<gene>
    <name evidence="4 5" type="primary">mshB</name>
    <name evidence="5" type="ORF">GIY23_04250</name>
</gene>
<feature type="binding site" evidence="4">
    <location>
        <position position="157"/>
    </location>
    <ligand>
        <name>Zn(2+)</name>
        <dbReference type="ChEBI" id="CHEBI:29105"/>
    </ligand>
</feature>
<dbReference type="Pfam" id="PF02585">
    <property type="entry name" value="PIG-L"/>
    <property type="match status" value="1"/>
</dbReference>
<keyword evidence="1 4" id="KW-0479">Metal-binding</keyword>
<dbReference type="Proteomes" id="UP000371041">
    <property type="component" value="Chromosome"/>
</dbReference>
<organism evidence="5 6">
    <name type="scientific">Allosaccharopolyspora coralli</name>
    <dbReference type="NCBI Taxonomy" id="2665642"/>
    <lineage>
        <taxon>Bacteria</taxon>
        <taxon>Bacillati</taxon>
        <taxon>Actinomycetota</taxon>
        <taxon>Actinomycetes</taxon>
        <taxon>Pseudonocardiales</taxon>
        <taxon>Pseudonocardiaceae</taxon>
        <taxon>Allosaccharopolyspora</taxon>
    </lineage>
</organism>
<dbReference type="HAMAP" id="MF_01696">
    <property type="entry name" value="MshB"/>
    <property type="match status" value="1"/>
</dbReference>
<proteinExistence type="inferred from homology"/>
<keyword evidence="2 4" id="KW-0378">Hydrolase</keyword>
<dbReference type="PANTHER" id="PTHR12993:SF26">
    <property type="entry name" value="1D-MYO-INOSITOL 2-ACETAMIDO-2-DEOXY-ALPHA-D-GLUCOPYRANOSIDE DEACETYLASE"/>
    <property type="match status" value="1"/>
</dbReference>